<dbReference type="InterPro" id="IPR032675">
    <property type="entry name" value="LRR_dom_sf"/>
</dbReference>
<dbReference type="GO" id="GO:0005524">
    <property type="term" value="F:ATP binding"/>
    <property type="evidence" value="ECO:0007669"/>
    <property type="project" value="InterPro"/>
</dbReference>
<dbReference type="InterPro" id="IPR000719">
    <property type="entry name" value="Prot_kinase_dom"/>
</dbReference>
<evidence type="ECO:0000256" key="5">
    <source>
        <dbReference type="ARBA" id="ARBA00022989"/>
    </source>
</evidence>
<evidence type="ECO:0000313" key="11">
    <source>
        <dbReference type="EMBL" id="PRQ17737.1"/>
    </source>
</evidence>
<dbReference type="OMA" id="CWKMMFT"/>
<dbReference type="AlphaFoldDB" id="A0A2P6P728"/>
<feature type="chain" id="PRO_5015125974" description="Protein kinase domain-containing protein" evidence="9">
    <location>
        <begin position="24"/>
        <end position="661"/>
    </location>
</feature>
<dbReference type="SUPFAM" id="SSF52058">
    <property type="entry name" value="L domain-like"/>
    <property type="match status" value="1"/>
</dbReference>
<feature type="domain" description="Protein kinase" evidence="10">
    <location>
        <begin position="363"/>
        <end position="635"/>
    </location>
</feature>
<keyword evidence="2" id="KW-0812">Transmembrane</keyword>
<dbReference type="EMBL" id="PDCK01000045">
    <property type="protein sequence ID" value="PRQ17737.1"/>
    <property type="molecule type" value="Genomic_DNA"/>
</dbReference>
<reference evidence="11 12" key="1">
    <citation type="journal article" date="2018" name="Nat. Genet.">
        <title>The Rosa genome provides new insights in the design of modern roses.</title>
        <authorList>
            <person name="Bendahmane M."/>
        </authorList>
    </citation>
    <scope>NUCLEOTIDE SEQUENCE [LARGE SCALE GENOMIC DNA]</scope>
    <source>
        <strain evidence="12">cv. Old Blush</strain>
    </source>
</reference>
<dbReference type="InterPro" id="IPR011009">
    <property type="entry name" value="Kinase-like_dom_sf"/>
</dbReference>
<evidence type="ECO:0000259" key="10">
    <source>
        <dbReference type="PROSITE" id="PS50011"/>
    </source>
</evidence>
<evidence type="ECO:0000313" key="12">
    <source>
        <dbReference type="Proteomes" id="UP000238479"/>
    </source>
</evidence>
<evidence type="ECO:0000256" key="7">
    <source>
        <dbReference type="ARBA" id="ARBA00046288"/>
    </source>
</evidence>
<organism evidence="11 12">
    <name type="scientific">Rosa chinensis</name>
    <name type="common">China rose</name>
    <dbReference type="NCBI Taxonomy" id="74649"/>
    <lineage>
        <taxon>Eukaryota</taxon>
        <taxon>Viridiplantae</taxon>
        <taxon>Streptophyta</taxon>
        <taxon>Embryophyta</taxon>
        <taxon>Tracheophyta</taxon>
        <taxon>Spermatophyta</taxon>
        <taxon>Magnoliopsida</taxon>
        <taxon>eudicotyledons</taxon>
        <taxon>Gunneridae</taxon>
        <taxon>Pentapetalae</taxon>
        <taxon>rosids</taxon>
        <taxon>fabids</taxon>
        <taxon>Rosales</taxon>
        <taxon>Rosaceae</taxon>
        <taxon>Rosoideae</taxon>
        <taxon>Rosoideae incertae sedis</taxon>
        <taxon>Rosa</taxon>
    </lineage>
</organism>
<keyword evidence="5" id="KW-1133">Transmembrane helix</keyword>
<comment type="caution">
    <text evidence="11">The sequence shown here is derived from an EMBL/GenBank/DDBJ whole genome shotgun (WGS) entry which is preliminary data.</text>
</comment>
<dbReference type="Pfam" id="PF07714">
    <property type="entry name" value="PK_Tyr_Ser-Thr"/>
    <property type="match status" value="1"/>
</dbReference>
<sequence>MRAFASLLLLGLICGVLFLGCDSFPSKEVWALTHFKEAIYEDPHMVLSDWNSLDSDPCAWSGVTCALTRDHVIKINISSSSIRGFLVPDLGDLTFLQELILHGNRLLGILPKELGSLKYLTILDLGLNELTGPIPPELGNLTNVVKINLQSNGLSGKLPPELGNLGYLKELYLDRNKLQGTVPAGGNKGITSSDSNVHGMYSSNLTGLCRSSQLRVADLSYNFFVGSIPKCLEYLPRTSFQGNCLQKQDPKQRPADMCVGAPPSKGHPAVNPKHKPTKDVPKHPDTSKPAWLLALEVVTGTMVCSLVLVAVVTGLQKCNSKSSIIIPWKKSGTEKDHTTIYIDSEMLKDVVRFNRQDLEVACEDFSNIIGSSPDSLVYKGNMKGGPEIAVISLCIKEEHWTGYLELYFQREVTDLSRLTHENTGKLLGYCSESTPFTRMLVFEYASNGTLYEHLHYGEGCQLSWTRRMKIVIGIARGLKYLHMELEPPFTISELNSSAVYLTDDFLPKLVDFESWKTIIARSEKNSGSIGSQGAICVLPNSMEARHLDVQGNVYAFGVLLLEIISGRPPYCKDKGCLVDWAKDYLELPDVMPHVVDPELKHFSCDDLKVLCDVVNLCIHPEPTKRPSMQEVYTMLESQIDTSVSLELKASSLAWAELALSS</sequence>
<keyword evidence="6" id="KW-0472">Membrane</keyword>
<keyword evidence="1" id="KW-0433">Leucine-rich repeat</keyword>
<dbReference type="PANTHER" id="PTHR46084:SF19">
    <property type="entry name" value="PROTEIN KINASE DOMAIN-CONTAINING PROTEIN"/>
    <property type="match status" value="1"/>
</dbReference>
<dbReference type="InterPro" id="IPR001245">
    <property type="entry name" value="Ser-Thr/Tyr_kinase_cat_dom"/>
</dbReference>
<evidence type="ECO:0000256" key="4">
    <source>
        <dbReference type="ARBA" id="ARBA00022737"/>
    </source>
</evidence>
<evidence type="ECO:0000256" key="2">
    <source>
        <dbReference type="ARBA" id="ARBA00022692"/>
    </source>
</evidence>
<keyword evidence="12" id="KW-1185">Reference proteome</keyword>
<proteinExistence type="predicted"/>
<feature type="region of interest" description="Disordered" evidence="8">
    <location>
        <begin position="251"/>
        <end position="285"/>
    </location>
</feature>
<protein>
    <recommendedName>
        <fullName evidence="10">Protein kinase domain-containing protein</fullName>
    </recommendedName>
</protein>
<keyword evidence="11" id="KW-0808">Transferase</keyword>
<dbReference type="Pfam" id="PF00560">
    <property type="entry name" value="LRR_1"/>
    <property type="match status" value="3"/>
</dbReference>
<dbReference type="OrthoDB" id="676979at2759"/>
<dbReference type="GO" id="GO:0004672">
    <property type="term" value="F:protein kinase activity"/>
    <property type="evidence" value="ECO:0007669"/>
    <property type="project" value="InterPro"/>
</dbReference>
<dbReference type="PROSITE" id="PS51257">
    <property type="entry name" value="PROKAR_LIPOPROTEIN"/>
    <property type="match status" value="1"/>
</dbReference>
<evidence type="ECO:0000256" key="3">
    <source>
        <dbReference type="ARBA" id="ARBA00022729"/>
    </source>
</evidence>
<gene>
    <name evidence="11" type="ORF">RchiOBHm_Chr7g0198241</name>
</gene>
<accession>A0A2P6P728</accession>
<dbReference type="PROSITE" id="PS50011">
    <property type="entry name" value="PROTEIN_KINASE_DOM"/>
    <property type="match status" value="1"/>
</dbReference>
<keyword evidence="3 9" id="KW-0732">Signal</keyword>
<dbReference type="InterPro" id="IPR013210">
    <property type="entry name" value="LRR_N_plant-typ"/>
</dbReference>
<evidence type="ECO:0000256" key="6">
    <source>
        <dbReference type="ARBA" id="ARBA00023136"/>
    </source>
</evidence>
<dbReference type="InterPro" id="IPR001611">
    <property type="entry name" value="Leu-rich_rpt"/>
</dbReference>
<dbReference type="FunFam" id="3.80.10.10:FF:000627">
    <property type="entry name" value="Probable leucine-rich repeat receptor-like protein kinase At2g33170"/>
    <property type="match status" value="1"/>
</dbReference>
<name>A0A2P6P728_ROSCH</name>
<comment type="subcellular location">
    <subcellularLocation>
        <location evidence="7">Endomembrane system</location>
        <topology evidence="7">Single-pass type I membrane protein</topology>
    </subcellularLocation>
</comment>
<dbReference type="Gene3D" id="1.10.510.10">
    <property type="entry name" value="Transferase(Phosphotransferase) domain 1"/>
    <property type="match status" value="1"/>
</dbReference>
<evidence type="ECO:0000256" key="1">
    <source>
        <dbReference type="ARBA" id="ARBA00022614"/>
    </source>
</evidence>
<dbReference type="Gramene" id="PRQ17737">
    <property type="protein sequence ID" value="PRQ17737"/>
    <property type="gene ID" value="RchiOBHm_Chr7g0198241"/>
</dbReference>
<evidence type="ECO:0000256" key="9">
    <source>
        <dbReference type="SAM" id="SignalP"/>
    </source>
</evidence>
<dbReference type="Proteomes" id="UP000238479">
    <property type="component" value="Chromosome 7"/>
</dbReference>
<dbReference type="SUPFAM" id="SSF56112">
    <property type="entry name" value="Protein kinase-like (PK-like)"/>
    <property type="match status" value="1"/>
</dbReference>
<dbReference type="PANTHER" id="PTHR46084">
    <property type="entry name" value="PROTEIN MALE DISCOVERER 2"/>
    <property type="match status" value="1"/>
</dbReference>
<dbReference type="GO" id="GO:0012505">
    <property type="term" value="C:endomembrane system"/>
    <property type="evidence" value="ECO:0007669"/>
    <property type="project" value="UniProtKB-SubCell"/>
</dbReference>
<dbReference type="FunFam" id="3.30.200.20:FF:000489">
    <property type="entry name" value="Inactive receptor-like serine/threonine-protein kinase"/>
    <property type="match status" value="1"/>
</dbReference>
<keyword evidence="4" id="KW-0677">Repeat</keyword>
<dbReference type="Gene3D" id="3.80.10.10">
    <property type="entry name" value="Ribonuclease Inhibitor"/>
    <property type="match status" value="2"/>
</dbReference>
<feature type="signal peptide" evidence="9">
    <location>
        <begin position="1"/>
        <end position="23"/>
    </location>
</feature>
<dbReference type="STRING" id="74649.A0A2P6P728"/>
<dbReference type="Pfam" id="PF08263">
    <property type="entry name" value="LRRNT_2"/>
    <property type="match status" value="1"/>
</dbReference>
<dbReference type="Gene3D" id="3.30.200.20">
    <property type="entry name" value="Phosphorylase Kinase, domain 1"/>
    <property type="match status" value="1"/>
</dbReference>
<evidence type="ECO:0000256" key="8">
    <source>
        <dbReference type="SAM" id="MobiDB-lite"/>
    </source>
</evidence>